<evidence type="ECO:0000256" key="4">
    <source>
        <dbReference type="ARBA" id="ARBA00022960"/>
    </source>
</evidence>
<dbReference type="GO" id="GO:0008360">
    <property type="term" value="P:regulation of cell shape"/>
    <property type="evidence" value="ECO:0007669"/>
    <property type="project" value="UniProtKB-KW"/>
</dbReference>
<evidence type="ECO:0000256" key="3">
    <source>
        <dbReference type="ARBA" id="ARBA00022801"/>
    </source>
</evidence>
<dbReference type="PRINTS" id="PR00725">
    <property type="entry name" value="DADACBPTASE1"/>
</dbReference>
<dbReference type="PANTHER" id="PTHR21581">
    <property type="entry name" value="D-ALANYL-D-ALANINE CARBOXYPEPTIDASE"/>
    <property type="match status" value="1"/>
</dbReference>
<accession>A0A922TP54</accession>
<dbReference type="EMBL" id="AZGO01000003">
    <property type="protein sequence ID" value="KRM38013.1"/>
    <property type="molecule type" value="Genomic_DNA"/>
</dbReference>
<sequence>MMVDADTGQVIYEQGADKQLPVASVSKLLTIAVVHDELQKNIITADSRVSVTPAIAAISNDPAYSSIDLAAGRSYPVIELLNAAMVKSADGATLALATAAGNSPDEFVLAMEKKAREVGLRKTSIVNPTGLTNSEMKSFRSPNIADNVENAMSARDIAILTRYLLRTYPALLQVSDQKKANFLITKGNVKRIANLNEMLPGGRYTVPGVTITGLKTGTSDNAGACFVSTGKYHGHQIITVVLHAGGHNPDNRFIQTQRLYAMLKHDYRLERVRLPQAVRQAVVTNGAKRTVATCPTTVTIWGTGRLTSYTASQELNPRLIGDQGRLRAPIRNHQRVGQLYLTSPHLKTVSGVPLIYPLRSTEVVPRGNFLQWLFN</sequence>
<dbReference type="InterPro" id="IPR018044">
    <property type="entry name" value="Peptidase_S11"/>
</dbReference>
<keyword evidence="4" id="KW-0133">Cell shape</keyword>
<evidence type="ECO:0000259" key="10">
    <source>
        <dbReference type="Pfam" id="PF00768"/>
    </source>
</evidence>
<evidence type="ECO:0000256" key="7">
    <source>
        <dbReference type="PIRSR" id="PIRSR618044-1"/>
    </source>
</evidence>
<evidence type="ECO:0000313" key="11">
    <source>
        <dbReference type="EMBL" id="KRM38013.1"/>
    </source>
</evidence>
<dbReference type="Pfam" id="PF00768">
    <property type="entry name" value="Peptidase_S11"/>
    <property type="match status" value="1"/>
</dbReference>
<dbReference type="InterPro" id="IPR012338">
    <property type="entry name" value="Beta-lactam/transpept-like"/>
</dbReference>
<keyword evidence="6" id="KW-0961">Cell wall biogenesis/degradation</keyword>
<evidence type="ECO:0000256" key="6">
    <source>
        <dbReference type="ARBA" id="ARBA00023316"/>
    </source>
</evidence>
<evidence type="ECO:0000313" key="12">
    <source>
        <dbReference type="Proteomes" id="UP000051085"/>
    </source>
</evidence>
<feature type="domain" description="Peptidase S11 D-alanyl-D-alanine carboxypeptidase A N-terminal" evidence="10">
    <location>
        <begin position="1"/>
        <end position="244"/>
    </location>
</feature>
<feature type="active site" evidence="7">
    <location>
        <position position="88"/>
    </location>
</feature>
<dbReference type="GO" id="GO:0071555">
    <property type="term" value="P:cell wall organization"/>
    <property type="evidence" value="ECO:0007669"/>
    <property type="project" value="UniProtKB-KW"/>
</dbReference>
<proteinExistence type="inferred from homology"/>
<dbReference type="InterPro" id="IPR001967">
    <property type="entry name" value="Peptidase_S11_N"/>
</dbReference>
<dbReference type="SUPFAM" id="SSF56601">
    <property type="entry name" value="beta-lactamase/transpeptidase-like"/>
    <property type="match status" value="1"/>
</dbReference>
<dbReference type="Gene3D" id="3.40.710.10">
    <property type="entry name" value="DD-peptidase/beta-lactamase superfamily"/>
    <property type="match status" value="1"/>
</dbReference>
<dbReference type="GO" id="GO:0009002">
    <property type="term" value="F:serine-type D-Ala-D-Ala carboxypeptidase activity"/>
    <property type="evidence" value="ECO:0007669"/>
    <property type="project" value="InterPro"/>
</dbReference>
<evidence type="ECO:0000256" key="5">
    <source>
        <dbReference type="ARBA" id="ARBA00022984"/>
    </source>
</evidence>
<protein>
    <recommendedName>
        <fullName evidence="10">Peptidase S11 D-alanyl-D-alanine carboxypeptidase A N-terminal domain-containing protein</fullName>
    </recommendedName>
</protein>
<feature type="binding site" evidence="8">
    <location>
        <position position="215"/>
    </location>
    <ligand>
        <name>substrate</name>
    </ligand>
</feature>
<evidence type="ECO:0000256" key="1">
    <source>
        <dbReference type="ARBA" id="ARBA00007164"/>
    </source>
</evidence>
<keyword evidence="2" id="KW-0732">Signal</keyword>
<reference evidence="11 12" key="1">
    <citation type="journal article" date="2015" name="Genome Announc.">
        <title>Expanding the biotechnology potential of lactobacilli through comparative genomics of 213 strains and associated genera.</title>
        <authorList>
            <person name="Sun Z."/>
            <person name="Harris H.M."/>
            <person name="McCann A."/>
            <person name="Guo C."/>
            <person name="Argimon S."/>
            <person name="Zhang W."/>
            <person name="Yang X."/>
            <person name="Jeffery I.B."/>
            <person name="Cooney J.C."/>
            <person name="Kagawa T.F."/>
            <person name="Liu W."/>
            <person name="Song Y."/>
            <person name="Salvetti E."/>
            <person name="Wrobel A."/>
            <person name="Rasinkangas P."/>
            <person name="Parkhill J."/>
            <person name="Rea M.C."/>
            <person name="O'Sullivan O."/>
            <person name="Ritari J."/>
            <person name="Douillard F.P."/>
            <person name="Paul Ross R."/>
            <person name="Yang R."/>
            <person name="Briner A.E."/>
            <person name="Felis G.E."/>
            <person name="de Vos W.M."/>
            <person name="Barrangou R."/>
            <person name="Klaenhammer T.R."/>
            <person name="Caufield P.W."/>
            <person name="Cui Y."/>
            <person name="Zhang H."/>
            <person name="O'Toole P.W."/>
        </authorList>
    </citation>
    <scope>NUCLEOTIDE SEQUENCE [LARGE SCALE GENOMIC DNA]</scope>
    <source>
        <strain evidence="11 12">DSM 8475</strain>
    </source>
</reference>
<feature type="active site" description="Acyl-ester intermediate" evidence="7">
    <location>
        <position position="24"/>
    </location>
</feature>
<feature type="active site" description="Proton acceptor" evidence="7">
    <location>
        <position position="27"/>
    </location>
</feature>
<keyword evidence="3" id="KW-0378">Hydrolase</keyword>
<comment type="similarity">
    <text evidence="1 9">Belongs to the peptidase S11 family.</text>
</comment>
<dbReference type="AlphaFoldDB" id="A0A922TP54"/>
<dbReference type="GO" id="GO:0006508">
    <property type="term" value="P:proteolysis"/>
    <property type="evidence" value="ECO:0007669"/>
    <property type="project" value="InterPro"/>
</dbReference>
<comment type="caution">
    <text evidence="11">The sequence shown here is derived from an EMBL/GenBank/DDBJ whole genome shotgun (WGS) entry which is preliminary data.</text>
</comment>
<dbReference type="PANTHER" id="PTHR21581:SF11">
    <property type="entry name" value="D-ALANYL-D-ALANINE CARBOXYPEPTIDASE DACA"/>
    <property type="match status" value="1"/>
</dbReference>
<name>A0A922TP54_9LACO</name>
<evidence type="ECO:0000256" key="2">
    <source>
        <dbReference type="ARBA" id="ARBA00022729"/>
    </source>
</evidence>
<dbReference type="GO" id="GO:0009252">
    <property type="term" value="P:peptidoglycan biosynthetic process"/>
    <property type="evidence" value="ECO:0007669"/>
    <property type="project" value="UniProtKB-KW"/>
</dbReference>
<organism evidence="11 12">
    <name type="scientific">Limosilactobacillus pontis DSM 8475</name>
    <dbReference type="NCBI Taxonomy" id="1423794"/>
    <lineage>
        <taxon>Bacteria</taxon>
        <taxon>Bacillati</taxon>
        <taxon>Bacillota</taxon>
        <taxon>Bacilli</taxon>
        <taxon>Lactobacillales</taxon>
        <taxon>Lactobacillaceae</taxon>
        <taxon>Limosilactobacillus</taxon>
    </lineage>
</organism>
<dbReference type="Proteomes" id="UP000051085">
    <property type="component" value="Unassembled WGS sequence"/>
</dbReference>
<evidence type="ECO:0000256" key="9">
    <source>
        <dbReference type="RuleBase" id="RU004016"/>
    </source>
</evidence>
<keyword evidence="5" id="KW-0573">Peptidoglycan synthesis</keyword>
<evidence type="ECO:0000256" key="8">
    <source>
        <dbReference type="PIRSR" id="PIRSR618044-2"/>
    </source>
</evidence>
<gene>
    <name evidence="11" type="ORF">FD34_GL001139</name>
</gene>